<evidence type="ECO:0000256" key="1">
    <source>
        <dbReference type="ARBA" id="ARBA00009497"/>
    </source>
</evidence>
<dbReference type="InterPro" id="IPR008331">
    <property type="entry name" value="Ferritin_DPS_dom"/>
</dbReference>
<dbReference type="RefSeq" id="WP_078815901.1">
    <property type="nucleotide sequence ID" value="NZ_FUYE01000024.1"/>
</dbReference>
<protein>
    <submittedName>
        <fullName evidence="5">Starvation-inducible DNA-binding protein</fullName>
    </submittedName>
</protein>
<evidence type="ECO:0000313" key="6">
    <source>
        <dbReference type="Proteomes" id="UP000190774"/>
    </source>
</evidence>
<evidence type="ECO:0000259" key="4">
    <source>
        <dbReference type="Pfam" id="PF00210"/>
    </source>
</evidence>
<evidence type="ECO:0000256" key="2">
    <source>
        <dbReference type="RuleBase" id="RU003875"/>
    </source>
</evidence>
<gene>
    <name evidence="5" type="ORF">SAMN02745166_04788</name>
</gene>
<dbReference type="Pfam" id="PF00210">
    <property type="entry name" value="Ferritin"/>
    <property type="match status" value="1"/>
</dbReference>
<accession>A0A1T4Z144</accession>
<reference evidence="6" key="1">
    <citation type="submission" date="2017-02" db="EMBL/GenBank/DDBJ databases">
        <authorList>
            <person name="Varghese N."/>
            <person name="Submissions S."/>
        </authorList>
    </citation>
    <scope>NUCLEOTIDE SEQUENCE [LARGE SCALE GENOMIC DNA]</scope>
    <source>
        <strain evidence="6">ATCC 700200</strain>
    </source>
</reference>
<dbReference type="InterPro" id="IPR012347">
    <property type="entry name" value="Ferritin-like"/>
</dbReference>
<evidence type="ECO:0000256" key="3">
    <source>
        <dbReference type="SAM" id="Coils"/>
    </source>
</evidence>
<dbReference type="PRINTS" id="PR01346">
    <property type="entry name" value="HELNAPAPROT"/>
</dbReference>
<comment type="similarity">
    <text evidence="1 2">Belongs to the Dps family.</text>
</comment>
<keyword evidence="3" id="KW-0175">Coiled coil</keyword>
<dbReference type="GO" id="GO:0003677">
    <property type="term" value="F:DNA binding"/>
    <property type="evidence" value="ECO:0007669"/>
    <property type="project" value="UniProtKB-KW"/>
</dbReference>
<evidence type="ECO:0000313" key="5">
    <source>
        <dbReference type="EMBL" id="SKB07770.1"/>
    </source>
</evidence>
<dbReference type="AlphaFoldDB" id="A0A1T4Z144"/>
<proteinExistence type="inferred from homology"/>
<dbReference type="EMBL" id="FUYE01000024">
    <property type="protein sequence ID" value="SKB07770.1"/>
    <property type="molecule type" value="Genomic_DNA"/>
</dbReference>
<dbReference type="InterPro" id="IPR009078">
    <property type="entry name" value="Ferritin-like_SF"/>
</dbReference>
<dbReference type="Proteomes" id="UP000190774">
    <property type="component" value="Unassembled WGS sequence"/>
</dbReference>
<feature type="coiled-coil region" evidence="3">
    <location>
        <begin position="104"/>
        <end position="131"/>
    </location>
</feature>
<name>A0A1T4Z144_9BACT</name>
<dbReference type="STRING" id="48467.SAMN02745166_04788"/>
<dbReference type="CDD" id="cd01043">
    <property type="entry name" value="DPS"/>
    <property type="match status" value="1"/>
</dbReference>
<keyword evidence="5" id="KW-0238">DNA-binding</keyword>
<dbReference type="GO" id="GO:0008199">
    <property type="term" value="F:ferric iron binding"/>
    <property type="evidence" value="ECO:0007669"/>
    <property type="project" value="InterPro"/>
</dbReference>
<dbReference type="Gene3D" id="1.20.1260.10">
    <property type="match status" value="1"/>
</dbReference>
<dbReference type="SUPFAM" id="SSF47240">
    <property type="entry name" value="Ferritin-like"/>
    <property type="match status" value="1"/>
</dbReference>
<dbReference type="PANTHER" id="PTHR42932:SF3">
    <property type="entry name" value="DNA PROTECTION DURING STARVATION PROTEIN"/>
    <property type="match status" value="1"/>
</dbReference>
<dbReference type="InterPro" id="IPR002177">
    <property type="entry name" value="DPS_DNA-bd"/>
</dbReference>
<dbReference type="PANTHER" id="PTHR42932">
    <property type="entry name" value="GENERAL STRESS PROTEIN 20U"/>
    <property type="match status" value="1"/>
</dbReference>
<dbReference type="PROSITE" id="PS00819">
    <property type="entry name" value="DPS_2"/>
    <property type="match status" value="1"/>
</dbReference>
<dbReference type="PIRSF" id="PIRSF005900">
    <property type="entry name" value="Dps"/>
    <property type="match status" value="1"/>
</dbReference>
<keyword evidence="6" id="KW-1185">Reference proteome</keyword>
<dbReference type="GO" id="GO:0016722">
    <property type="term" value="F:oxidoreductase activity, acting on metal ions"/>
    <property type="evidence" value="ECO:0007669"/>
    <property type="project" value="InterPro"/>
</dbReference>
<dbReference type="InterPro" id="IPR023188">
    <property type="entry name" value="DPS_DNA-bd_CS"/>
</dbReference>
<sequence length="156" mass="17801">MKTNIGIPDKNRQQTADILSIVLADEHVLYMKTRNAHWNVRGRDFHAMHLFFESQYKELEGVIDEVAERIKSIGYDAPGSLAAMLKLTKLKELSGDDRDSVTFIKALLADHETLTRELRKMAEKCQDLGDDGSNDFLIGLLQIHEKMAWMLRASLE</sequence>
<feature type="domain" description="Ferritin/DPS" evidence="4">
    <location>
        <begin position="18"/>
        <end position="155"/>
    </location>
</feature>
<organism evidence="5 6">
    <name type="scientific">Prosthecobacter debontii</name>
    <dbReference type="NCBI Taxonomy" id="48467"/>
    <lineage>
        <taxon>Bacteria</taxon>
        <taxon>Pseudomonadati</taxon>
        <taxon>Verrucomicrobiota</taxon>
        <taxon>Verrucomicrobiia</taxon>
        <taxon>Verrucomicrobiales</taxon>
        <taxon>Verrucomicrobiaceae</taxon>
        <taxon>Prosthecobacter</taxon>
    </lineage>
</organism>
<dbReference type="OrthoDB" id="9797023at2"/>